<dbReference type="InterPro" id="IPR052358">
    <property type="entry name" value="Aro_Compnd_Degr_Hydrolases"/>
</dbReference>
<accession>A0ABP8H2U0</accession>
<proteinExistence type="predicted"/>
<evidence type="ECO:0000313" key="3">
    <source>
        <dbReference type="Proteomes" id="UP001501671"/>
    </source>
</evidence>
<keyword evidence="3" id="KW-1185">Reference proteome</keyword>
<dbReference type="SUPFAM" id="SSF51556">
    <property type="entry name" value="Metallo-dependent hydrolases"/>
    <property type="match status" value="1"/>
</dbReference>
<dbReference type="RefSeq" id="WP_345249763.1">
    <property type="nucleotide sequence ID" value="NZ_BAABFO010000010.1"/>
</dbReference>
<organism evidence="2 3">
    <name type="scientific">Pigmentiphaga soli</name>
    <dbReference type="NCBI Taxonomy" id="1007095"/>
    <lineage>
        <taxon>Bacteria</taxon>
        <taxon>Pseudomonadati</taxon>
        <taxon>Pseudomonadota</taxon>
        <taxon>Betaproteobacteria</taxon>
        <taxon>Burkholderiales</taxon>
        <taxon>Alcaligenaceae</taxon>
        <taxon>Pigmentiphaga</taxon>
    </lineage>
</organism>
<evidence type="ECO:0000313" key="2">
    <source>
        <dbReference type="EMBL" id="GAA4333342.1"/>
    </source>
</evidence>
<sequence>MIEPKAAGRPQPAAAAVRWSAGVNRPRCALPQPATDCHHHLYDDRLAVAPGAFLQPPEATVEDYRALQRRLGLARNVLIQPSTYGTDNRGLVVGLERFGPAYARGIAVVDRHAGEDVLRRLNDAGVCGLRINAIARPADGDHANVVALGRRCADLGWHLEINASADWIAAAAALLRGLPCPVVFDHLGHLPQPRGNGHPAFSIMRGLLDAGRGWIKLTGLYNDSRRGPPRYEDSAAVAAAFAAFAPERAVWGSDWPHPTEPAHAKPNDADLLDLLLEWVPDDAALRRILVTNPALLYGFPLPPENDAFGAGNLPER</sequence>
<dbReference type="InterPro" id="IPR006680">
    <property type="entry name" value="Amidohydro-rel"/>
</dbReference>
<dbReference type="InterPro" id="IPR032466">
    <property type="entry name" value="Metal_Hydrolase"/>
</dbReference>
<dbReference type="Gene3D" id="3.20.20.140">
    <property type="entry name" value="Metal-dependent hydrolases"/>
    <property type="match status" value="1"/>
</dbReference>
<evidence type="ECO:0000259" key="1">
    <source>
        <dbReference type="Pfam" id="PF04909"/>
    </source>
</evidence>
<dbReference type="PANTHER" id="PTHR35563">
    <property type="entry name" value="BARREL METAL-DEPENDENT HYDROLASE, PUTATIVE (AFU_ORTHOLOGUE AFUA_1G16240)-RELATED"/>
    <property type="match status" value="1"/>
</dbReference>
<feature type="domain" description="Amidohydrolase-related" evidence="1">
    <location>
        <begin position="36"/>
        <end position="299"/>
    </location>
</feature>
<comment type="caution">
    <text evidence="2">The sequence shown here is derived from an EMBL/GenBank/DDBJ whole genome shotgun (WGS) entry which is preliminary data.</text>
</comment>
<reference evidence="3" key="1">
    <citation type="journal article" date="2019" name="Int. J. Syst. Evol. Microbiol.">
        <title>The Global Catalogue of Microorganisms (GCM) 10K type strain sequencing project: providing services to taxonomists for standard genome sequencing and annotation.</title>
        <authorList>
            <consortium name="The Broad Institute Genomics Platform"/>
            <consortium name="The Broad Institute Genome Sequencing Center for Infectious Disease"/>
            <person name="Wu L."/>
            <person name="Ma J."/>
        </authorList>
    </citation>
    <scope>NUCLEOTIDE SEQUENCE [LARGE SCALE GENOMIC DNA]</scope>
    <source>
        <strain evidence="3">JCM 17666</strain>
    </source>
</reference>
<dbReference type="Proteomes" id="UP001501671">
    <property type="component" value="Unassembled WGS sequence"/>
</dbReference>
<name>A0ABP8H2U0_9BURK</name>
<gene>
    <name evidence="2" type="ORF">GCM10023144_24510</name>
</gene>
<dbReference type="Pfam" id="PF04909">
    <property type="entry name" value="Amidohydro_2"/>
    <property type="match status" value="1"/>
</dbReference>
<dbReference type="PANTHER" id="PTHR35563:SF2">
    <property type="entry name" value="BARREL METAL-DEPENDENT HYDROLASE, PUTATIVE (AFU_ORTHOLOGUE AFUA_1G16240)-RELATED"/>
    <property type="match status" value="1"/>
</dbReference>
<dbReference type="EMBL" id="BAABFO010000010">
    <property type="protein sequence ID" value="GAA4333342.1"/>
    <property type="molecule type" value="Genomic_DNA"/>
</dbReference>
<protein>
    <submittedName>
        <fullName evidence="2">Amidohydrolase family protein</fullName>
    </submittedName>
</protein>